<dbReference type="FunFam" id="3.60.40.10:FF:000004">
    <property type="entry name" value="Probable protein phosphatase 2C 22"/>
    <property type="match status" value="1"/>
</dbReference>
<evidence type="ECO:0000256" key="11">
    <source>
        <dbReference type="ARBA" id="ARBA00048336"/>
    </source>
</evidence>
<dbReference type="EMBL" id="GCKF01027239">
    <property type="protein sequence ID" value="JAG98235.1"/>
    <property type="molecule type" value="Transcribed_RNA"/>
</dbReference>
<dbReference type="SMART" id="SM00332">
    <property type="entry name" value="PP2Cc"/>
    <property type="match status" value="1"/>
</dbReference>
<dbReference type="Gene3D" id="3.60.40.10">
    <property type="entry name" value="PPM-type phosphatase domain"/>
    <property type="match status" value="1"/>
</dbReference>
<dbReference type="PANTHER" id="PTHR13832">
    <property type="entry name" value="PROTEIN PHOSPHATASE 2C"/>
    <property type="match status" value="1"/>
</dbReference>
<comment type="catalytic activity">
    <reaction evidence="10">
        <text>O-phospho-L-seryl-[protein] + H2O = L-seryl-[protein] + phosphate</text>
        <dbReference type="Rhea" id="RHEA:20629"/>
        <dbReference type="Rhea" id="RHEA-COMP:9863"/>
        <dbReference type="Rhea" id="RHEA-COMP:11604"/>
        <dbReference type="ChEBI" id="CHEBI:15377"/>
        <dbReference type="ChEBI" id="CHEBI:29999"/>
        <dbReference type="ChEBI" id="CHEBI:43474"/>
        <dbReference type="ChEBI" id="CHEBI:83421"/>
        <dbReference type="EC" id="3.1.3.16"/>
    </reaction>
</comment>
<name>A0A0D6R8I6_ARACU</name>
<evidence type="ECO:0000256" key="4">
    <source>
        <dbReference type="ARBA" id="ARBA00013081"/>
    </source>
</evidence>
<keyword evidence="9" id="KW-0464">Manganese</keyword>
<feature type="domain" description="PPM-type phosphatase" evidence="14">
    <location>
        <begin position="110"/>
        <end position="376"/>
    </location>
</feature>
<dbReference type="GO" id="GO:0004722">
    <property type="term" value="F:protein serine/threonine phosphatase activity"/>
    <property type="evidence" value="ECO:0007669"/>
    <property type="project" value="UniProtKB-EC"/>
</dbReference>
<evidence type="ECO:0000256" key="1">
    <source>
        <dbReference type="ARBA" id="ARBA00001936"/>
    </source>
</evidence>
<evidence type="ECO:0000256" key="13">
    <source>
        <dbReference type="SAM" id="MobiDB-lite"/>
    </source>
</evidence>
<comment type="similarity">
    <text evidence="3 12">Belongs to the PP2C family.</text>
</comment>
<feature type="region of interest" description="Disordered" evidence="13">
    <location>
        <begin position="37"/>
        <end position="68"/>
    </location>
</feature>
<proteinExistence type="inferred from homology"/>
<dbReference type="PANTHER" id="PTHR13832:SF684">
    <property type="entry name" value="PROTEIN PHOSPHATASE 2C 27-RELATED"/>
    <property type="match status" value="1"/>
</dbReference>
<dbReference type="CDD" id="cd00143">
    <property type="entry name" value="PP2Cc"/>
    <property type="match status" value="1"/>
</dbReference>
<dbReference type="Pfam" id="PF00481">
    <property type="entry name" value="PP2C"/>
    <property type="match status" value="1"/>
</dbReference>
<evidence type="ECO:0000256" key="5">
    <source>
        <dbReference type="ARBA" id="ARBA00022723"/>
    </source>
</evidence>
<keyword evidence="6 12" id="KW-0378">Hydrolase</keyword>
<dbReference type="InterPro" id="IPR000222">
    <property type="entry name" value="PP2C_BS"/>
</dbReference>
<dbReference type="GO" id="GO:0005737">
    <property type="term" value="C:cytoplasm"/>
    <property type="evidence" value="ECO:0007669"/>
    <property type="project" value="UniProtKB-ARBA"/>
</dbReference>
<dbReference type="PROSITE" id="PS01032">
    <property type="entry name" value="PPM_1"/>
    <property type="match status" value="1"/>
</dbReference>
<evidence type="ECO:0000256" key="9">
    <source>
        <dbReference type="ARBA" id="ARBA00023211"/>
    </source>
</evidence>
<dbReference type="AlphaFoldDB" id="A0A0D6R8I6"/>
<dbReference type="PROSITE" id="PS51746">
    <property type="entry name" value="PPM_2"/>
    <property type="match status" value="1"/>
</dbReference>
<evidence type="ECO:0000256" key="12">
    <source>
        <dbReference type="RuleBase" id="RU003465"/>
    </source>
</evidence>
<evidence type="ECO:0000259" key="14">
    <source>
        <dbReference type="PROSITE" id="PS51746"/>
    </source>
</evidence>
<keyword evidence="5" id="KW-0479">Metal-binding</keyword>
<dbReference type="GO" id="GO:0005634">
    <property type="term" value="C:nucleus"/>
    <property type="evidence" value="ECO:0007669"/>
    <property type="project" value="UniProtKB-ARBA"/>
</dbReference>
<comment type="cofactor">
    <cofactor evidence="1">
        <name>Mn(2+)</name>
        <dbReference type="ChEBI" id="CHEBI:29035"/>
    </cofactor>
</comment>
<organism evidence="15">
    <name type="scientific">Araucaria cunninghamii</name>
    <name type="common">Hoop pine</name>
    <name type="synonym">Moreton Bay pine</name>
    <dbReference type="NCBI Taxonomy" id="56994"/>
    <lineage>
        <taxon>Eukaryota</taxon>
        <taxon>Viridiplantae</taxon>
        <taxon>Streptophyta</taxon>
        <taxon>Embryophyta</taxon>
        <taxon>Tracheophyta</taxon>
        <taxon>Spermatophyta</taxon>
        <taxon>Pinopsida</taxon>
        <taxon>Pinidae</taxon>
        <taxon>Conifers II</taxon>
        <taxon>Araucariales</taxon>
        <taxon>Araucariaceae</taxon>
        <taxon>Araucaria</taxon>
    </lineage>
</organism>
<dbReference type="EC" id="3.1.3.16" evidence="4"/>
<sequence length="413" mass="45257">MGVKEGECGNEGRDLINGTILYDCNLKLKMEEYDRRRAQGMSTDSDDSNDNDNDEEMEIEKPPNPMGGPIRCLAPLPVVRSISFNGTAAVNMGTKKNKESLAAEFTPTLRSGVCYDKGNRTKMEDAHICIADLAKNYGCSSVGQNPVAFYGVFDGHGGKGAAHFVSENLPRFIVESSDFPLELEKAVQTSFIETDNAFAEACLLDTDLSSGTTALTVMVSGRDVLVANAGDCRAVLSRHGRAIEMSKDHRPCCVKERKRIEGSGGYVDDDGYLNGQLNVTRALGDWHIEGLKVLGLGGGPLSAEPEMKWTTLTKEDEFLIIGCDGLWEVFTSQNAVDFARRKLQKDNDLDICCKELVYEAIKRETADNLTVIMVSFHSDPPPSLIVDRPQVQRSISVEGLRTLQAFLDSLPEQ</sequence>
<evidence type="ECO:0000256" key="6">
    <source>
        <dbReference type="ARBA" id="ARBA00022801"/>
    </source>
</evidence>
<evidence type="ECO:0000256" key="8">
    <source>
        <dbReference type="ARBA" id="ARBA00022912"/>
    </source>
</evidence>
<evidence type="ECO:0000313" key="15">
    <source>
        <dbReference type="EMBL" id="JAG98235.1"/>
    </source>
</evidence>
<evidence type="ECO:0000256" key="3">
    <source>
        <dbReference type="ARBA" id="ARBA00006702"/>
    </source>
</evidence>
<evidence type="ECO:0000256" key="10">
    <source>
        <dbReference type="ARBA" id="ARBA00047761"/>
    </source>
</evidence>
<dbReference type="InterPro" id="IPR015655">
    <property type="entry name" value="PP2C"/>
</dbReference>
<evidence type="ECO:0000256" key="7">
    <source>
        <dbReference type="ARBA" id="ARBA00022842"/>
    </source>
</evidence>
<evidence type="ECO:0000256" key="2">
    <source>
        <dbReference type="ARBA" id="ARBA00001946"/>
    </source>
</evidence>
<dbReference type="GO" id="GO:0046872">
    <property type="term" value="F:metal ion binding"/>
    <property type="evidence" value="ECO:0007669"/>
    <property type="project" value="UniProtKB-KW"/>
</dbReference>
<comment type="cofactor">
    <cofactor evidence="2">
        <name>Mg(2+)</name>
        <dbReference type="ChEBI" id="CHEBI:18420"/>
    </cofactor>
</comment>
<feature type="compositionally biased region" description="Acidic residues" evidence="13">
    <location>
        <begin position="44"/>
        <end position="58"/>
    </location>
</feature>
<dbReference type="InterPro" id="IPR036457">
    <property type="entry name" value="PPM-type-like_dom_sf"/>
</dbReference>
<comment type="catalytic activity">
    <reaction evidence="11">
        <text>O-phospho-L-threonyl-[protein] + H2O = L-threonyl-[protein] + phosphate</text>
        <dbReference type="Rhea" id="RHEA:47004"/>
        <dbReference type="Rhea" id="RHEA-COMP:11060"/>
        <dbReference type="Rhea" id="RHEA-COMP:11605"/>
        <dbReference type="ChEBI" id="CHEBI:15377"/>
        <dbReference type="ChEBI" id="CHEBI:30013"/>
        <dbReference type="ChEBI" id="CHEBI:43474"/>
        <dbReference type="ChEBI" id="CHEBI:61977"/>
        <dbReference type="EC" id="3.1.3.16"/>
    </reaction>
</comment>
<dbReference type="SUPFAM" id="SSF81606">
    <property type="entry name" value="PP2C-like"/>
    <property type="match status" value="1"/>
</dbReference>
<keyword evidence="7" id="KW-0460">Magnesium</keyword>
<keyword evidence="8 12" id="KW-0904">Protein phosphatase</keyword>
<protein>
    <recommendedName>
        <fullName evidence="4">protein-serine/threonine phosphatase</fullName>
        <ecNumber evidence="4">3.1.3.16</ecNumber>
    </recommendedName>
</protein>
<reference evidence="15" key="1">
    <citation type="submission" date="2015-03" db="EMBL/GenBank/DDBJ databases">
        <title>A transcriptome of Araucaria cunninghamii, an australian fine timber species.</title>
        <authorList>
            <person name="Jing Yi C.J.Y."/>
            <person name="Yin San L.Y.S."/>
            <person name="Abdul Karim S.S."/>
            <person name="Wan Azmi N.N."/>
            <person name="Hercus R.R."/>
            <person name="Croft L.L."/>
        </authorList>
    </citation>
    <scope>NUCLEOTIDE SEQUENCE</scope>
    <source>
        <strain evidence="15">MI0301</strain>
        <tissue evidence="15">Leaf</tissue>
    </source>
</reference>
<dbReference type="InterPro" id="IPR001932">
    <property type="entry name" value="PPM-type_phosphatase-like_dom"/>
</dbReference>
<accession>A0A0D6R8I6</accession>